<evidence type="ECO:0000313" key="3">
    <source>
        <dbReference type="Proteomes" id="UP000305921"/>
    </source>
</evidence>
<evidence type="ECO:0000259" key="1">
    <source>
        <dbReference type="Pfam" id="PF01636"/>
    </source>
</evidence>
<dbReference type="EMBL" id="VAWE01000001">
    <property type="protein sequence ID" value="TLQ43151.1"/>
    <property type="molecule type" value="Genomic_DNA"/>
</dbReference>
<dbReference type="InterPro" id="IPR011009">
    <property type="entry name" value="Kinase-like_dom_sf"/>
</dbReference>
<name>A0A5R9DZP9_9ACTN</name>
<dbReference type="Pfam" id="PF01636">
    <property type="entry name" value="APH"/>
    <property type="match status" value="1"/>
</dbReference>
<keyword evidence="3" id="KW-1185">Reference proteome</keyword>
<gene>
    <name evidence="2" type="ORF">FEF34_08355</name>
</gene>
<organism evidence="2 3">
    <name type="scientific">Streptomyces marianii</name>
    <dbReference type="NCBI Taxonomy" id="1817406"/>
    <lineage>
        <taxon>Bacteria</taxon>
        <taxon>Bacillati</taxon>
        <taxon>Actinomycetota</taxon>
        <taxon>Actinomycetes</taxon>
        <taxon>Kitasatosporales</taxon>
        <taxon>Streptomycetaceae</taxon>
        <taxon>Streptomyces</taxon>
    </lineage>
</organism>
<dbReference type="OrthoDB" id="101887at2"/>
<protein>
    <recommendedName>
        <fullName evidence="1">Aminoglycoside phosphotransferase domain-containing protein</fullName>
    </recommendedName>
</protein>
<dbReference type="Proteomes" id="UP000305921">
    <property type="component" value="Unassembled WGS sequence"/>
</dbReference>
<proteinExistence type="predicted"/>
<sequence>MRFRGTLCSEGCMGQDAPRQVAVIARRQEATTEILLLSGPDGLSLPIQRQSDIAGLHADIADRFGLVVSTLDCIGREPRFFVFESVDGRTAKNGHWFRTKELPAISGISAAQRAMLDQWFTESELGGTGRPPWTCFGWYAPAADWATDRLRAAGFRSNGNPVQAGMRSWSYQLRLPAIPRDLYFKASPPVYGHEAAVSLLLSERFPKAVPNVLAVDERRGWMLTEDFGGIRHSANPAETVDAYVRMVPELARLQRGMAEQADALLATGCPDHRLEILPGLYDALVAEVDGLTVDERRQLVSLSARFRDHCARLAGSGVPHTIIHLDIWRGNYTFTDTGPLIFDWAESVLGHPFVSLDVVLRDVRSVAPSDLAAERQVADAYLREWADISGPVPLDEALQPASAPGIVSRALLWRDALATLRADRALPFAGTVAAQLRELLILQPHVWVVASALVVAAAGSGLATASEV</sequence>
<comment type="caution">
    <text evidence="2">The sequence shown here is derived from an EMBL/GenBank/DDBJ whole genome shotgun (WGS) entry which is preliminary data.</text>
</comment>
<evidence type="ECO:0000313" key="2">
    <source>
        <dbReference type="EMBL" id="TLQ43151.1"/>
    </source>
</evidence>
<dbReference type="SUPFAM" id="SSF56112">
    <property type="entry name" value="Protein kinase-like (PK-like)"/>
    <property type="match status" value="1"/>
</dbReference>
<dbReference type="InterPro" id="IPR002575">
    <property type="entry name" value="Aminoglycoside_PTrfase"/>
</dbReference>
<reference evidence="2 3" key="1">
    <citation type="submission" date="2019-05" db="EMBL/GenBank/DDBJ databases">
        <title>Streptomyces marianii sp. nov., a novel marine actinomycete from southern coast of India.</title>
        <authorList>
            <person name="Iniyan A.M."/>
            <person name="Wink J."/>
            <person name="Ramprasad E."/>
            <person name="Ramana C.V."/>
            <person name="Bunk B."/>
            <person name="Sproer C."/>
            <person name="Joseph F.-J.R.S."/>
            <person name="Vincent S.G.P."/>
        </authorList>
    </citation>
    <scope>NUCLEOTIDE SEQUENCE [LARGE SCALE GENOMIC DNA]</scope>
    <source>
        <strain evidence="2 3">ICN19</strain>
    </source>
</reference>
<accession>A0A5R9DZP9</accession>
<feature type="domain" description="Aminoglycoside phosphotransferase" evidence="1">
    <location>
        <begin position="191"/>
        <end position="385"/>
    </location>
</feature>
<dbReference type="AlphaFoldDB" id="A0A5R9DZP9"/>
<dbReference type="Gene3D" id="3.90.1200.10">
    <property type="match status" value="1"/>
</dbReference>